<dbReference type="InterPro" id="IPR016024">
    <property type="entry name" value="ARM-type_fold"/>
</dbReference>
<dbReference type="Proteomes" id="UP000515151">
    <property type="component" value="Chromosome 4"/>
</dbReference>
<evidence type="ECO:0000256" key="2">
    <source>
        <dbReference type="ARBA" id="ARBA00010559"/>
    </source>
</evidence>
<dbReference type="RefSeq" id="XP_031392128.1">
    <property type="nucleotide sequence ID" value="XM_031536268.1"/>
</dbReference>
<reference evidence="9" key="1">
    <citation type="journal article" date="2020" name="Plant Biotechnol. J.">
        <title>The pomegranate (Punica granatum L.) draft genome dissects genetic divergence between soft- and hard-seeded cultivars.</title>
        <authorList>
            <person name="Luo X."/>
            <person name="Li H."/>
            <person name="Wu Z."/>
            <person name="Yao W."/>
            <person name="Zhao P."/>
            <person name="Cao D."/>
            <person name="Yu H."/>
            <person name="Li K."/>
            <person name="Poudel K."/>
            <person name="Zhao D."/>
            <person name="Zhang F."/>
            <person name="Xia X."/>
            <person name="Chen L."/>
            <person name="Wang Q."/>
            <person name="Jing D."/>
            <person name="Cao S."/>
        </authorList>
    </citation>
    <scope>NUCLEOTIDE SEQUENCE [LARGE SCALE GENOMIC DNA]</scope>
    <source>
        <strain evidence="9">cv. Tunisia</strain>
    </source>
</reference>
<evidence type="ECO:0000313" key="10">
    <source>
        <dbReference type="RefSeq" id="XP_031392128.1"/>
    </source>
</evidence>
<dbReference type="InterPro" id="IPR022125">
    <property type="entry name" value="U3snoRNP10_N"/>
</dbReference>
<dbReference type="Gene3D" id="1.25.10.10">
    <property type="entry name" value="Leucine-rich Repeat Variant"/>
    <property type="match status" value="1"/>
</dbReference>
<dbReference type="Pfam" id="PF08146">
    <property type="entry name" value="BP28CT"/>
    <property type="match status" value="1"/>
</dbReference>
<comment type="subcellular location">
    <subcellularLocation>
        <location evidence="1">Nucleus</location>
        <location evidence="1">Nucleolus</location>
    </subcellularLocation>
</comment>
<dbReference type="SMART" id="SM01036">
    <property type="entry name" value="BP28CT"/>
    <property type="match status" value="1"/>
</dbReference>
<dbReference type="GO" id="GO:0034455">
    <property type="term" value="C:t-UTP complex"/>
    <property type="evidence" value="ECO:0007669"/>
    <property type="project" value="TreeGrafter"/>
</dbReference>
<dbReference type="GeneID" id="116204199"/>
<dbReference type="GO" id="GO:0045943">
    <property type="term" value="P:positive regulation of transcription by RNA polymerase I"/>
    <property type="evidence" value="ECO:0007669"/>
    <property type="project" value="TreeGrafter"/>
</dbReference>
<dbReference type="InterPro" id="IPR056473">
    <property type="entry name" value="HEAT_Utp10/HEAT1"/>
</dbReference>
<accession>A0A6P8DKE6</accession>
<evidence type="ECO:0000256" key="3">
    <source>
        <dbReference type="ARBA" id="ARBA00022517"/>
    </source>
</evidence>
<sequence>MATSLSSQLQTIKSLIQADSEPLRRPFTRPSVLFSPKEAADLDIDTIYSIALSGLDVLVNADERFRNYKSDLFSHKSKELDRELMTPEENGRINTSISSYLRLLSGHFQLLSSLKTLEYLLRRYKIHVYNMEDLILCALPFHDTHAFVRIVQLVDFGNTKWRFLEGVKVSGAPPPRQVIVQQCIRDLGVLEAICNYASPTGKFQPSRPILSFCTAVAVEAVGSFATVESDVVKRILPFAVSGIQPGRKRNLEHKASALMIVGLLASKAALSPKLVKTLVRSLAESAREDAEASTDVQWVRLMLMALINVVQSQSLDVFPMKALESLKEIRDITGILLGLSKEFNIDKFLALLLGTLVEHSSSDNTCYLFLISMIESIPIGDFVDRVVFKIMLSYTKLSPKKGNLRSSELGGCGKNIMIALMKNYPSEVRVAVGRFMEVYLNSGRRSGQGEMGLETLSKALDGNSDSPLPMIDSKILFSLHHPKAEVRCAALVELKTSSILKSKPGVPQRLEAIQDALLSQLHDDDLTVVQAALSLIDTLDAMDGANILQTLHSVLQRCVRIFLSGSDNTAVAGDIIVLCFEHMVARLNDSPDSSNEFATMIFPLLLIIPKTRKYNFKALEFAKKLNWAFYQNLPDSCSSEKKLEPGSISKMNQKIVDSMAVTFFMHPQESLPWLVKSSGDFMLSRTLFFLVLMQSFAISKRENKFFELFETCFPVLKTQWELLSSSCVMHIGEQLKTKTSEGSCTGFLDQLSDANVKELNPKILIGIFWELLEAFISVAPMEFLSTEDQWFGKLQEFFAFLAGASTNHAFREHLHYLVTNCKSSPSLLSGFFTAGVTIPIQVESLHCYAFLCAQSEDSFSLQLLAEAPSVLVPLASENQEVRSAAMNCLEGLHALCSRIDFSSKKNGNFAIWSHFLEELLSVIVQQKRLIVSDRGFLSSLLTSLISHPGHHNSLLVPRNTEQRFNESIKEKILGFILGSALKFSPYGKLVIFSLLKGIGNALVRVKDVEQLLSDLMKRCGKYFSGMDKSFQKLSKYEVDILCLLLESCATPSIDGRCIFEDHLLKALQLPRCSVEDPALILPCIAVLNKLNNQIYSEMRTEMQELLLRELVFLVGNVNGDVQYATKEALLRLEQVPSSIVAKMLSQPSELDVHAAPQERRKKKKSTLKKQQDSSNRQNTLSFLGSLLDILLMKKNISNRESLIGPLFKLIKEFFSADWLHGSIASDERSIQSSSDTSETTTSKLYYILQMMMLVLEDIVLFLGNASQSKDEIFNEIDISLLLSCARSDQAGIVHGHILSLLSTIAKVVPEKFLNHMSEVLTVLGESAVTEIDSQSQRVFESVISSIVPFWLSKANNMEQVLKIFVNILPEVSAQRRLSIIIYLLRILGEQGSLASLLSLLFQSLITRKDPSQSGNSTVNSPEFMSVIEKEWEYGFAVQICEHYSSIVWLPALAVLLKHVGGGSLSRELFIELLLAMHFISQKLQDPELSMVLDSGENSDNIQGTFGEILEQIVSLLHLVDVNKKQIAVPSPVRKDLKEIMRSVLMNITKSMTPSSYFSAMIKLFGSKDQDVREKALGLLSKAMKVQDREKLKHKGGRELDIRRSRKWVQLDGSALEAFHRMCSDIVHLIDASGDNSNISLKLAAISAVEVLAYKFPTDYSIFSSCLASITMNIGSESMELSSSCLRAAGALINVLGQKALTHLPPLMENLIKISLNSSSGISGKNNNSSASCTSRDILLSVLVSLEAVVDKLGSFLNPYLEKIGELLVLHPELASGSDVKLKTKADAVRNLIAERIPVRLALPPLMKLYSNAVRSGDSSLEITFKMLGKIISSMDRSSVGAYHARIFDLCLKALDLRRQRHPSIRKIHVIEYSVITSMISLTMKLTETMFKPLFIRTIEWAESEVDDSPRVESSSNTDRAISFYGLVNKLAENHRSLFVPYFRYLLDGSIRHLSESEEAPSSSLTQKKKKARVLESQGRTNSALSHETWHLRALVVSALHKCFLYDTGSLKFLDSSNFQVLLKPIVSQLVIEPPAYLEECPDIPSVQEVDDTLVICIGQMAVTAGSDLLWKPLNHEVLMQTRSEKVRARILGLRIVKYLVENLKEEYLVFLAETIPFLGELLEDVELSVKTLAQDILKEMESLSGESLRQYL</sequence>
<dbReference type="GO" id="GO:0032040">
    <property type="term" value="C:small-subunit processome"/>
    <property type="evidence" value="ECO:0007669"/>
    <property type="project" value="TreeGrafter"/>
</dbReference>
<dbReference type="InterPro" id="IPR040191">
    <property type="entry name" value="UTP10"/>
</dbReference>
<name>A0A6P8DKE6_PUNGR</name>
<keyword evidence="3" id="KW-0690">Ribosome biogenesis</keyword>
<dbReference type="GO" id="GO:0030515">
    <property type="term" value="F:snoRNA binding"/>
    <property type="evidence" value="ECO:0007669"/>
    <property type="project" value="TreeGrafter"/>
</dbReference>
<keyword evidence="6" id="KW-0687">Ribonucleoprotein</keyword>
<feature type="region of interest" description="Disordered" evidence="7">
    <location>
        <begin position="1150"/>
        <end position="1176"/>
    </location>
</feature>
<comment type="similarity">
    <text evidence="2">Belongs to the HEATR1/UTP10 family.</text>
</comment>
<dbReference type="SUPFAM" id="SSF48371">
    <property type="entry name" value="ARM repeat"/>
    <property type="match status" value="3"/>
</dbReference>
<protein>
    <submittedName>
        <fullName evidence="10">Uncharacterized protein At3g06530 isoform X1</fullName>
    </submittedName>
</protein>
<keyword evidence="9" id="KW-1185">Reference proteome</keyword>
<reference evidence="10" key="2">
    <citation type="submission" date="2025-08" db="UniProtKB">
        <authorList>
            <consortium name="RefSeq"/>
        </authorList>
    </citation>
    <scope>IDENTIFICATION</scope>
    <source>
        <tissue evidence="10">Leaf</tissue>
    </source>
</reference>
<evidence type="ECO:0000259" key="8">
    <source>
        <dbReference type="SMART" id="SM01036"/>
    </source>
</evidence>
<dbReference type="Pfam" id="PF24477">
    <property type="entry name" value="ARM_At3g06530"/>
    <property type="match status" value="1"/>
</dbReference>
<dbReference type="Pfam" id="PF23243">
    <property type="entry name" value="HEAT_HEATR1"/>
    <property type="match status" value="1"/>
</dbReference>
<dbReference type="OrthoDB" id="31183at2759"/>
<dbReference type="InterPro" id="IPR012954">
    <property type="entry name" value="BP28_C_dom"/>
</dbReference>
<dbReference type="PANTHER" id="PTHR13457:SF1">
    <property type="entry name" value="HEAT REPEAT-CONTAINING PROTEIN 1"/>
    <property type="match status" value="1"/>
</dbReference>
<proteinExistence type="inferred from homology"/>
<keyword evidence="4" id="KW-0698">rRNA processing</keyword>
<keyword evidence="5" id="KW-0539">Nucleus</keyword>
<evidence type="ECO:0000256" key="5">
    <source>
        <dbReference type="ARBA" id="ARBA00023242"/>
    </source>
</evidence>
<dbReference type="Pfam" id="PF12397">
    <property type="entry name" value="U3snoRNP10"/>
    <property type="match status" value="1"/>
</dbReference>
<dbReference type="InterPro" id="IPR011989">
    <property type="entry name" value="ARM-like"/>
</dbReference>
<organism evidence="9 10">
    <name type="scientific">Punica granatum</name>
    <name type="common">Pomegranate</name>
    <dbReference type="NCBI Taxonomy" id="22663"/>
    <lineage>
        <taxon>Eukaryota</taxon>
        <taxon>Viridiplantae</taxon>
        <taxon>Streptophyta</taxon>
        <taxon>Embryophyta</taxon>
        <taxon>Tracheophyta</taxon>
        <taxon>Spermatophyta</taxon>
        <taxon>Magnoliopsida</taxon>
        <taxon>eudicotyledons</taxon>
        <taxon>Gunneridae</taxon>
        <taxon>Pentapetalae</taxon>
        <taxon>rosids</taxon>
        <taxon>malvids</taxon>
        <taxon>Myrtales</taxon>
        <taxon>Lythraceae</taxon>
        <taxon>Punica</taxon>
    </lineage>
</organism>
<evidence type="ECO:0000313" key="9">
    <source>
        <dbReference type="Proteomes" id="UP000515151"/>
    </source>
</evidence>
<evidence type="ECO:0000256" key="1">
    <source>
        <dbReference type="ARBA" id="ARBA00004604"/>
    </source>
</evidence>
<evidence type="ECO:0000256" key="6">
    <source>
        <dbReference type="ARBA" id="ARBA00023274"/>
    </source>
</evidence>
<dbReference type="InterPro" id="IPR056384">
    <property type="entry name" value="ARM_At3g06530"/>
</dbReference>
<dbReference type="PANTHER" id="PTHR13457">
    <property type="entry name" value="BAP28"/>
    <property type="match status" value="1"/>
</dbReference>
<evidence type="ECO:0000256" key="4">
    <source>
        <dbReference type="ARBA" id="ARBA00022552"/>
    </source>
</evidence>
<gene>
    <name evidence="10" type="primary">LOC116204199</name>
</gene>
<dbReference type="GO" id="GO:0000462">
    <property type="term" value="P:maturation of SSU-rRNA from tricistronic rRNA transcript (SSU-rRNA, 5.8S rRNA, LSU-rRNA)"/>
    <property type="evidence" value="ECO:0007669"/>
    <property type="project" value="TreeGrafter"/>
</dbReference>
<feature type="domain" description="BP28 C-terminal" evidence="8">
    <location>
        <begin position="1836"/>
        <end position="2010"/>
    </location>
</feature>
<evidence type="ECO:0000256" key="7">
    <source>
        <dbReference type="SAM" id="MobiDB-lite"/>
    </source>
</evidence>
<dbReference type="GO" id="GO:0030686">
    <property type="term" value="C:90S preribosome"/>
    <property type="evidence" value="ECO:0007669"/>
    <property type="project" value="TreeGrafter"/>
</dbReference>